<dbReference type="Pfam" id="PF07750">
    <property type="entry name" value="GcrA"/>
    <property type="match status" value="1"/>
</dbReference>
<evidence type="ECO:0000313" key="2">
    <source>
        <dbReference type="Proteomes" id="UP001595190"/>
    </source>
</evidence>
<dbReference type="EMBL" id="JBHGPK010000001">
    <property type="protein sequence ID" value="MFC2248772.1"/>
    <property type="molecule type" value="Genomic_DNA"/>
</dbReference>
<proteinExistence type="predicted"/>
<name>A0ABV6Z9C0_9HYPH</name>
<gene>
    <name evidence="1" type="ORF">ACETRX_04025</name>
</gene>
<evidence type="ECO:0000313" key="1">
    <source>
        <dbReference type="EMBL" id="MFC2248772.1"/>
    </source>
</evidence>
<accession>A0ABV6Z9C0</accession>
<dbReference type="Proteomes" id="UP001595190">
    <property type="component" value="Unassembled WGS sequence"/>
</dbReference>
<sequence length="177" mass="19045">MFNWDETAIDNLKRLRLEGQSASEIAAALGTTRNAVCGKAHRLGIPFAPPKKFGQAGGTPQAARAAATARSAESRKPEITLAPAKPKPLVLSEPEKVPVWIAPPPSAPRSAGFGPRTILDLGRRHCRFPLFKGHEPIDQKFYCGEPKFDGSYCKRHASLCAGDGTPAERRAHLEAVA</sequence>
<dbReference type="RefSeq" id="WP_394308713.1">
    <property type="nucleotide sequence ID" value="NZ_JBHGPK010000001.1"/>
</dbReference>
<reference evidence="1 2" key="1">
    <citation type="submission" date="2024-09" db="EMBL/GenBank/DDBJ databases">
        <title>Description of Labrys sedimenti sp. nov., isolated from a diclofenac-degrading enrichment culture, and genome-based reclassification of Labrys portucalensis as a later heterotypic synonym of Labrys neptuniae.</title>
        <authorList>
            <person name="Tancsics A."/>
            <person name="Csepanyi A."/>
        </authorList>
    </citation>
    <scope>NUCLEOTIDE SEQUENCE [LARGE SCALE GENOMIC DNA]</scope>
    <source>
        <strain evidence="1 2">LMG 23412</strain>
    </source>
</reference>
<organism evidence="1 2">
    <name type="scientific">Labrys neptuniae</name>
    <dbReference type="NCBI Taxonomy" id="376174"/>
    <lineage>
        <taxon>Bacteria</taxon>
        <taxon>Pseudomonadati</taxon>
        <taxon>Pseudomonadota</taxon>
        <taxon>Alphaproteobacteria</taxon>
        <taxon>Hyphomicrobiales</taxon>
        <taxon>Xanthobacteraceae</taxon>
        <taxon>Labrys</taxon>
    </lineage>
</organism>
<dbReference type="Gene3D" id="1.10.10.60">
    <property type="entry name" value="Homeodomain-like"/>
    <property type="match status" value="1"/>
</dbReference>
<protein>
    <submittedName>
        <fullName evidence="1">GcrA family cell cycle regulator</fullName>
    </submittedName>
</protein>
<dbReference type="InterPro" id="IPR011681">
    <property type="entry name" value="GcrA"/>
</dbReference>
<comment type="caution">
    <text evidence="1">The sequence shown here is derived from an EMBL/GenBank/DDBJ whole genome shotgun (WGS) entry which is preliminary data.</text>
</comment>